<keyword evidence="1" id="KW-0732">Signal</keyword>
<dbReference type="Proteomes" id="UP000483035">
    <property type="component" value="Unassembled WGS sequence"/>
</dbReference>
<feature type="chain" id="PRO_5026950355" evidence="1">
    <location>
        <begin position="19"/>
        <end position="120"/>
    </location>
</feature>
<feature type="signal peptide" evidence="1">
    <location>
        <begin position="1"/>
        <end position="18"/>
    </location>
</feature>
<sequence length="120" mass="12982">MLWIPIIMACGIAAVAEAADIDGQWSRGDGNAKIRIAPCGADICAVNTWIKPGTPSEKAGDRLVMTIKRDSDDMYSGTAFDPQRNLTYRITLSVKGNDMTTRGCIVAGLICRGVHWARLN</sequence>
<comment type="caution">
    <text evidence="3">The sequence shown here is derived from an EMBL/GenBank/DDBJ whole genome shotgun (WGS) entry which is preliminary data.</text>
</comment>
<dbReference type="Pfam" id="PF09917">
    <property type="entry name" value="DUF2147"/>
    <property type="match status" value="1"/>
</dbReference>
<protein>
    <submittedName>
        <fullName evidence="3">DUF2147 domain-containing protein</fullName>
    </submittedName>
</protein>
<dbReference type="EMBL" id="WUEY01000013">
    <property type="protein sequence ID" value="NEI72600.1"/>
    <property type="molecule type" value="Genomic_DNA"/>
</dbReference>
<dbReference type="InterPro" id="IPR019223">
    <property type="entry name" value="DUF2147"/>
</dbReference>
<evidence type="ECO:0000259" key="2">
    <source>
        <dbReference type="Pfam" id="PF09917"/>
    </source>
</evidence>
<accession>A0A6L9UF30</accession>
<dbReference type="AlphaFoldDB" id="A0A6L9UF30"/>
<name>A0A6L9UF30_9HYPH</name>
<evidence type="ECO:0000313" key="3">
    <source>
        <dbReference type="EMBL" id="NEI72600.1"/>
    </source>
</evidence>
<dbReference type="Gene3D" id="2.40.128.520">
    <property type="match status" value="1"/>
</dbReference>
<reference evidence="3 4" key="1">
    <citation type="submission" date="2019-12" db="EMBL/GenBank/DDBJ databases">
        <title>Rhizobium genotypes associated with high levels of biological nitrogen fixation by grain legumes in a temperate-maritime cropping system.</title>
        <authorList>
            <person name="Maluk M."/>
            <person name="Francesc Ferrando Molina F."/>
            <person name="Lopez Del Egido L."/>
            <person name="Lafos M."/>
            <person name="Langarica-Fuentes A."/>
            <person name="Gebre Yohannes G."/>
            <person name="Young M.W."/>
            <person name="Martin P."/>
            <person name="Gantlett R."/>
            <person name="Kenicer G."/>
            <person name="Hawes C."/>
            <person name="Begg G.S."/>
            <person name="Quilliam R.S."/>
            <person name="Squire G.R."/>
            <person name="Poole P.S."/>
            <person name="Young P.W."/>
            <person name="Iannetta P.M."/>
            <person name="James E.K."/>
        </authorList>
    </citation>
    <scope>NUCLEOTIDE SEQUENCE [LARGE SCALE GENOMIC DNA]</scope>
    <source>
        <strain evidence="3 4">JHI1118</strain>
    </source>
</reference>
<dbReference type="PANTHER" id="PTHR36919:SF2">
    <property type="entry name" value="BLL6627 PROTEIN"/>
    <property type="match status" value="1"/>
</dbReference>
<dbReference type="PANTHER" id="PTHR36919">
    <property type="entry name" value="BLR1215 PROTEIN"/>
    <property type="match status" value="1"/>
</dbReference>
<evidence type="ECO:0000313" key="4">
    <source>
        <dbReference type="Proteomes" id="UP000483035"/>
    </source>
</evidence>
<gene>
    <name evidence="3" type="ORF">GR212_23860</name>
</gene>
<evidence type="ECO:0000256" key="1">
    <source>
        <dbReference type="SAM" id="SignalP"/>
    </source>
</evidence>
<organism evidence="3 4">
    <name type="scientific">Rhizobium lusitanum</name>
    <dbReference type="NCBI Taxonomy" id="293958"/>
    <lineage>
        <taxon>Bacteria</taxon>
        <taxon>Pseudomonadati</taxon>
        <taxon>Pseudomonadota</taxon>
        <taxon>Alphaproteobacteria</taxon>
        <taxon>Hyphomicrobiales</taxon>
        <taxon>Rhizobiaceae</taxon>
        <taxon>Rhizobium/Agrobacterium group</taxon>
        <taxon>Rhizobium</taxon>
    </lineage>
</organism>
<feature type="domain" description="DUF2147" evidence="2">
    <location>
        <begin position="23"/>
        <end position="118"/>
    </location>
</feature>
<proteinExistence type="predicted"/>